<sequence>MLRNKDSLTTAEAAKFMARVGNVENLALLLYLDSNISKQLQRISSIDLEDRLCHVTTYPASPLNTCKGVVHNIPAGTGPDHLMRHLSTLLEATRIFAARMMGHTATAIITFQSTHMPREICCASGIFRCRPHLSKAQYCHRSQKTGYPADVCTCKHHCLNCGQVLPEDARHTCSADSVCLRCGSPHRADHATCSDTGKAREKPFASQHTAKASLSALMQWQLMHQPLPLRYCASHRAAVAPGSPCPLGASLARLHVFLQTLRNDSPAVHHSRNQAA</sequence>
<comment type="caution">
    <text evidence="1">The sequence shown here is derived from an EMBL/GenBank/DDBJ whole genome shotgun (WGS) entry which is preliminary data.</text>
</comment>
<dbReference type="VEuPathDB" id="VectorBase:HLOH_062371"/>
<dbReference type="AlphaFoldDB" id="A0A9J6G487"/>
<proteinExistence type="predicted"/>
<dbReference type="Proteomes" id="UP000821853">
    <property type="component" value="Chromosome 3"/>
</dbReference>
<organism evidence="1 2">
    <name type="scientific">Haemaphysalis longicornis</name>
    <name type="common">Bush tick</name>
    <dbReference type="NCBI Taxonomy" id="44386"/>
    <lineage>
        <taxon>Eukaryota</taxon>
        <taxon>Metazoa</taxon>
        <taxon>Ecdysozoa</taxon>
        <taxon>Arthropoda</taxon>
        <taxon>Chelicerata</taxon>
        <taxon>Arachnida</taxon>
        <taxon>Acari</taxon>
        <taxon>Parasitiformes</taxon>
        <taxon>Ixodida</taxon>
        <taxon>Ixodoidea</taxon>
        <taxon>Ixodidae</taxon>
        <taxon>Haemaphysalinae</taxon>
        <taxon>Haemaphysalis</taxon>
    </lineage>
</organism>
<evidence type="ECO:0000313" key="2">
    <source>
        <dbReference type="Proteomes" id="UP000821853"/>
    </source>
</evidence>
<dbReference type="EMBL" id="JABSTR010000005">
    <property type="protein sequence ID" value="KAH9370029.1"/>
    <property type="molecule type" value="Genomic_DNA"/>
</dbReference>
<evidence type="ECO:0000313" key="1">
    <source>
        <dbReference type="EMBL" id="KAH9370029.1"/>
    </source>
</evidence>
<name>A0A9J6G487_HAELO</name>
<protein>
    <submittedName>
        <fullName evidence="1">Uncharacterized protein</fullName>
    </submittedName>
</protein>
<accession>A0A9J6G487</accession>
<keyword evidence="2" id="KW-1185">Reference proteome</keyword>
<reference evidence="1 2" key="1">
    <citation type="journal article" date="2020" name="Cell">
        <title>Large-Scale Comparative Analyses of Tick Genomes Elucidate Their Genetic Diversity and Vector Capacities.</title>
        <authorList>
            <consortium name="Tick Genome and Microbiome Consortium (TIGMIC)"/>
            <person name="Jia N."/>
            <person name="Wang J."/>
            <person name="Shi W."/>
            <person name="Du L."/>
            <person name="Sun Y."/>
            <person name="Zhan W."/>
            <person name="Jiang J.F."/>
            <person name="Wang Q."/>
            <person name="Zhang B."/>
            <person name="Ji P."/>
            <person name="Bell-Sakyi L."/>
            <person name="Cui X.M."/>
            <person name="Yuan T.T."/>
            <person name="Jiang B.G."/>
            <person name="Yang W.F."/>
            <person name="Lam T.T."/>
            <person name="Chang Q.C."/>
            <person name="Ding S.J."/>
            <person name="Wang X.J."/>
            <person name="Zhu J.G."/>
            <person name="Ruan X.D."/>
            <person name="Zhao L."/>
            <person name="Wei J.T."/>
            <person name="Ye R.Z."/>
            <person name="Que T.C."/>
            <person name="Du C.H."/>
            <person name="Zhou Y.H."/>
            <person name="Cheng J.X."/>
            <person name="Dai P.F."/>
            <person name="Guo W.B."/>
            <person name="Han X.H."/>
            <person name="Huang E.J."/>
            <person name="Li L.F."/>
            <person name="Wei W."/>
            <person name="Gao Y.C."/>
            <person name="Liu J.Z."/>
            <person name="Shao H.Z."/>
            <person name="Wang X."/>
            <person name="Wang C.C."/>
            <person name="Yang T.C."/>
            <person name="Huo Q.B."/>
            <person name="Li W."/>
            <person name="Chen H.Y."/>
            <person name="Chen S.E."/>
            <person name="Zhou L.G."/>
            <person name="Ni X.B."/>
            <person name="Tian J.H."/>
            <person name="Sheng Y."/>
            <person name="Liu T."/>
            <person name="Pan Y.S."/>
            <person name="Xia L.Y."/>
            <person name="Li J."/>
            <person name="Zhao F."/>
            <person name="Cao W.C."/>
        </authorList>
    </citation>
    <scope>NUCLEOTIDE SEQUENCE [LARGE SCALE GENOMIC DNA]</scope>
    <source>
        <strain evidence="1">HaeL-2018</strain>
    </source>
</reference>
<gene>
    <name evidence="1" type="ORF">HPB48_001906</name>
</gene>